<evidence type="ECO:0000256" key="1">
    <source>
        <dbReference type="SAM" id="MobiDB-lite"/>
    </source>
</evidence>
<dbReference type="InterPro" id="IPR038696">
    <property type="entry name" value="IalB_sf"/>
</dbReference>
<gene>
    <name evidence="2" type="ORF">EOE48_28390</name>
</gene>
<evidence type="ECO:0000313" key="2">
    <source>
        <dbReference type="EMBL" id="RVU11475.1"/>
    </source>
</evidence>
<feature type="region of interest" description="Disordered" evidence="1">
    <location>
        <begin position="15"/>
        <end position="54"/>
    </location>
</feature>
<dbReference type="EMBL" id="SACP01000072">
    <property type="protein sequence ID" value="RVU11475.1"/>
    <property type="molecule type" value="Genomic_DNA"/>
</dbReference>
<accession>A0A437NN60</accession>
<dbReference type="OrthoDB" id="7269060at2"/>
<name>A0A437NN60_9HYPH</name>
<keyword evidence="3" id="KW-1185">Reference proteome</keyword>
<protein>
    <submittedName>
        <fullName evidence="2">Invasion protein</fullName>
    </submittedName>
</protein>
<sequence>MIPFPARKAVRSRRSGLAALLGQAPPDAQSQAPGTKPSAAQGAPPVPAEPGTTTASYGDWMLRCQRVGTGEAATRLCEVSQVVQVQGQTAPIAQVAVGRAPGEAELRMTALLPAAVSFPSSVRIALDEKDLKAPVLDLPWRRCLPGGCLADAPVRDEVLRRWRGTEQPGRILIRDAGGQEVTIPLSWRGLAPALDALARERT</sequence>
<dbReference type="RefSeq" id="WP_127734219.1">
    <property type="nucleotide sequence ID" value="NZ_SACP01000072.1"/>
</dbReference>
<dbReference type="AlphaFoldDB" id="A0A437NN60"/>
<proteinExistence type="predicted"/>
<dbReference type="Gene3D" id="2.60.40.1880">
    <property type="entry name" value="Invasion associated locus B (IalB) protein"/>
    <property type="match status" value="1"/>
</dbReference>
<organism evidence="2 3">
    <name type="scientific">Methylobacterium oryzihabitans</name>
    <dbReference type="NCBI Taxonomy" id="2499852"/>
    <lineage>
        <taxon>Bacteria</taxon>
        <taxon>Pseudomonadati</taxon>
        <taxon>Pseudomonadota</taxon>
        <taxon>Alphaproteobacteria</taxon>
        <taxon>Hyphomicrobiales</taxon>
        <taxon>Methylobacteriaceae</taxon>
        <taxon>Methylobacterium</taxon>
    </lineage>
</organism>
<comment type="caution">
    <text evidence="2">The sequence shown here is derived from an EMBL/GenBank/DDBJ whole genome shotgun (WGS) entry which is preliminary data.</text>
</comment>
<dbReference type="InterPro" id="IPR010642">
    <property type="entry name" value="Invasion_prot_B"/>
</dbReference>
<reference evidence="2 3" key="1">
    <citation type="submission" date="2019-01" db="EMBL/GenBank/DDBJ databases">
        <authorList>
            <person name="Chen W.-M."/>
        </authorList>
    </citation>
    <scope>NUCLEOTIDE SEQUENCE [LARGE SCALE GENOMIC DNA]</scope>
    <source>
        <strain evidence="2 3">TER-1</strain>
    </source>
</reference>
<dbReference type="Proteomes" id="UP000286997">
    <property type="component" value="Unassembled WGS sequence"/>
</dbReference>
<dbReference type="Pfam" id="PF06776">
    <property type="entry name" value="IalB"/>
    <property type="match status" value="1"/>
</dbReference>
<evidence type="ECO:0000313" key="3">
    <source>
        <dbReference type="Proteomes" id="UP000286997"/>
    </source>
</evidence>